<gene>
    <name evidence="3" type="ORF">RM423_09470</name>
</gene>
<feature type="region of interest" description="Disordered" evidence="1">
    <location>
        <begin position="239"/>
        <end position="269"/>
    </location>
</feature>
<dbReference type="InterPro" id="IPR000792">
    <property type="entry name" value="Tscrpt_reg_LuxR_C"/>
</dbReference>
<evidence type="ECO:0000256" key="1">
    <source>
        <dbReference type="SAM" id="MobiDB-lite"/>
    </source>
</evidence>
<reference evidence="4" key="1">
    <citation type="submission" date="2023-07" db="EMBL/GenBank/DDBJ databases">
        <title>30 novel species of actinomycetes from the DSMZ collection.</title>
        <authorList>
            <person name="Nouioui I."/>
        </authorList>
    </citation>
    <scope>NUCLEOTIDE SEQUENCE [LARGE SCALE GENOMIC DNA]</scope>
    <source>
        <strain evidence="4">DSM 44399</strain>
    </source>
</reference>
<evidence type="ECO:0000259" key="2">
    <source>
        <dbReference type="SMART" id="SM00421"/>
    </source>
</evidence>
<dbReference type="SMART" id="SM00421">
    <property type="entry name" value="HTH_LUXR"/>
    <property type="match status" value="1"/>
</dbReference>
<sequence>MQSLLQDAVLRHSALRADDHALVTTTDPTCARNTLATALKQATSAVSVILPDAPRPAEVVMEGLERSAVNWSSGIRVRMLAGSGSGSRERMLAYAAGKHWLDVRLTESRFPSTVVVDLRCAMVRVARPDGAWQASMVRDNAIINAVHMMFVGGWHHGVPLLNDVAVVDSPVAHDAVLEIISHLVEGRIDEMAAREMAISVRTYRRYVAVIMRSLGATSRFQAGVLATELGLTGRRGSLPGCVPRTNNGPAATAGADQSRDTTPLPSSAT</sequence>
<dbReference type="Gene3D" id="1.10.10.10">
    <property type="entry name" value="Winged helix-like DNA-binding domain superfamily/Winged helix DNA-binding domain"/>
    <property type="match status" value="1"/>
</dbReference>
<comment type="caution">
    <text evidence="3">The sequence shown here is derived from an EMBL/GenBank/DDBJ whole genome shotgun (WGS) entry which is preliminary data.</text>
</comment>
<dbReference type="Proteomes" id="UP001183176">
    <property type="component" value="Unassembled WGS sequence"/>
</dbReference>
<keyword evidence="4" id="KW-1185">Reference proteome</keyword>
<organism evidence="3 4">
    <name type="scientific">Jatrophihabitans lederbergiae</name>
    <dbReference type="NCBI Taxonomy" id="3075547"/>
    <lineage>
        <taxon>Bacteria</taxon>
        <taxon>Bacillati</taxon>
        <taxon>Actinomycetota</taxon>
        <taxon>Actinomycetes</taxon>
        <taxon>Jatrophihabitantales</taxon>
        <taxon>Jatrophihabitantaceae</taxon>
        <taxon>Jatrophihabitans</taxon>
    </lineage>
</organism>
<feature type="compositionally biased region" description="Polar residues" evidence="1">
    <location>
        <begin position="260"/>
        <end position="269"/>
    </location>
</feature>
<protein>
    <recommendedName>
        <fullName evidence="2">HTH luxR-type domain-containing protein</fullName>
    </recommendedName>
</protein>
<proteinExistence type="predicted"/>
<dbReference type="SUPFAM" id="SSF46894">
    <property type="entry name" value="C-terminal effector domain of the bipartite response regulators"/>
    <property type="match status" value="1"/>
</dbReference>
<accession>A0ABU2JA67</accession>
<evidence type="ECO:0000313" key="4">
    <source>
        <dbReference type="Proteomes" id="UP001183176"/>
    </source>
</evidence>
<dbReference type="InterPro" id="IPR036388">
    <property type="entry name" value="WH-like_DNA-bd_sf"/>
</dbReference>
<dbReference type="EMBL" id="JAVREH010000009">
    <property type="protein sequence ID" value="MDT0261621.1"/>
    <property type="molecule type" value="Genomic_DNA"/>
</dbReference>
<evidence type="ECO:0000313" key="3">
    <source>
        <dbReference type="EMBL" id="MDT0261621.1"/>
    </source>
</evidence>
<name>A0ABU2JA67_9ACTN</name>
<dbReference type="RefSeq" id="WP_311422776.1">
    <property type="nucleotide sequence ID" value="NZ_JAVREH010000009.1"/>
</dbReference>
<dbReference type="InterPro" id="IPR016032">
    <property type="entry name" value="Sig_transdc_resp-reg_C-effctor"/>
</dbReference>
<feature type="domain" description="HTH luxR-type" evidence="2">
    <location>
        <begin position="177"/>
        <end position="226"/>
    </location>
</feature>